<sequence>MVRGRRTLTPGPGTALGYYASPSGTFGRTFQAEPPSAPHLLARWKAPGMDAACHPRPAEVGCPWR</sequence>
<dbReference type="EMBL" id="OZ026884">
    <property type="protein sequence ID" value="CAL1241681.1"/>
    <property type="molecule type" value="Genomic_DNA"/>
</dbReference>
<accession>A0ABM9NM15</accession>
<gene>
    <name evidence="1" type="ORF">MECH1_V1_2905</name>
</gene>
<evidence type="ECO:0000313" key="2">
    <source>
        <dbReference type="Proteomes" id="UP001497493"/>
    </source>
</evidence>
<reference evidence="1 2" key="1">
    <citation type="submission" date="2024-04" db="EMBL/GenBank/DDBJ databases">
        <authorList>
            <person name="Cremers G."/>
        </authorList>
    </citation>
    <scope>NUCLEOTIDE SEQUENCE [LARGE SCALE GENOMIC DNA]</scope>
    <source>
        <strain evidence="1">MeCH1-AG</strain>
    </source>
</reference>
<evidence type="ECO:0000313" key="1">
    <source>
        <dbReference type="EMBL" id="CAL1241681.1"/>
    </source>
</evidence>
<keyword evidence="2" id="KW-1185">Reference proteome</keyword>
<dbReference type="Proteomes" id="UP001497493">
    <property type="component" value="Chromosome"/>
</dbReference>
<proteinExistence type="predicted"/>
<protein>
    <submittedName>
        <fullName evidence="1">Uncharacterized protein</fullName>
    </submittedName>
</protein>
<name>A0ABM9NM15_9GAMM</name>
<organism evidence="1 2">
    <name type="scientific">Candidatus Methylocalor cossyra</name>
    <dbReference type="NCBI Taxonomy" id="3108543"/>
    <lineage>
        <taxon>Bacteria</taxon>
        <taxon>Pseudomonadati</taxon>
        <taxon>Pseudomonadota</taxon>
        <taxon>Gammaproteobacteria</taxon>
        <taxon>Methylococcales</taxon>
        <taxon>Methylococcaceae</taxon>
        <taxon>Candidatus Methylocalor</taxon>
    </lineage>
</organism>